<evidence type="ECO:0000256" key="3">
    <source>
        <dbReference type="ARBA" id="ARBA00022630"/>
    </source>
</evidence>
<organism evidence="8 9">
    <name type="scientific">Mycolicibacterium thermoresistibile</name>
    <name type="common">Mycobacterium thermoresistibile</name>
    <dbReference type="NCBI Taxonomy" id="1797"/>
    <lineage>
        <taxon>Bacteria</taxon>
        <taxon>Bacillati</taxon>
        <taxon>Actinomycetota</taxon>
        <taxon>Actinomycetes</taxon>
        <taxon>Mycobacteriales</taxon>
        <taxon>Mycobacteriaceae</taxon>
        <taxon>Mycolicibacterium</taxon>
    </lineage>
</organism>
<accession>A0A100XFF7</accession>
<proteinExistence type="inferred from homology"/>
<dbReference type="STRING" id="1797.RMCT_2498"/>
<dbReference type="SUPFAM" id="SSF47203">
    <property type="entry name" value="Acyl-CoA dehydrogenase C-terminal domain-like"/>
    <property type="match status" value="1"/>
</dbReference>
<evidence type="ECO:0000256" key="4">
    <source>
        <dbReference type="ARBA" id="ARBA00022827"/>
    </source>
</evidence>
<feature type="domain" description="Acyl-CoA dehydrogenase/oxidase C-terminal" evidence="7">
    <location>
        <begin position="233"/>
        <end position="345"/>
    </location>
</feature>
<dbReference type="Proteomes" id="UP000069654">
    <property type="component" value="Unassembled WGS sequence"/>
</dbReference>
<evidence type="ECO:0000256" key="1">
    <source>
        <dbReference type="ARBA" id="ARBA00001974"/>
    </source>
</evidence>
<reference evidence="8 9" key="1">
    <citation type="journal article" date="2016" name="Genome Announc.">
        <title>Draft Genome Sequences of Five Rapidly Growing Mycobacterium Species, M. thermoresistibile, M. fortuitum subsp. acetamidolyticum, M. canariasense, M. brisbanense, and M. novocastrense.</title>
        <authorList>
            <person name="Katahira K."/>
            <person name="Ogura Y."/>
            <person name="Gotoh Y."/>
            <person name="Hayashi T."/>
        </authorList>
    </citation>
    <scope>NUCLEOTIDE SEQUENCE [LARGE SCALE GENOMIC DNA]</scope>
    <source>
        <strain evidence="8 9">JCM6362</strain>
    </source>
</reference>
<keyword evidence="3" id="KW-0285">Flavoprotein</keyword>
<keyword evidence="5" id="KW-0560">Oxidoreductase</keyword>
<dbReference type="Gene3D" id="1.10.540.10">
    <property type="entry name" value="Acyl-CoA dehydrogenase/oxidase, N-terminal domain"/>
    <property type="match status" value="1"/>
</dbReference>
<evidence type="ECO:0000256" key="6">
    <source>
        <dbReference type="SAM" id="MobiDB-lite"/>
    </source>
</evidence>
<dbReference type="InterPro" id="IPR036250">
    <property type="entry name" value="AcylCo_DH-like_C"/>
</dbReference>
<comment type="caution">
    <text evidence="8">The sequence shown here is derived from an EMBL/GenBank/DDBJ whole genome shotgun (WGS) entry which is preliminary data.</text>
</comment>
<evidence type="ECO:0000256" key="2">
    <source>
        <dbReference type="ARBA" id="ARBA00009347"/>
    </source>
</evidence>
<dbReference type="InterPro" id="IPR009100">
    <property type="entry name" value="AcylCoA_DH/oxidase_NM_dom_sf"/>
</dbReference>
<protein>
    <submittedName>
        <fullName evidence="8">Acyl-CoA dehydrogenase domain-containing protein</fullName>
    </submittedName>
</protein>
<feature type="region of interest" description="Disordered" evidence="6">
    <location>
        <begin position="1"/>
        <end position="21"/>
    </location>
</feature>
<dbReference type="EMBL" id="BCTB01000018">
    <property type="protein sequence ID" value="GAT15528.1"/>
    <property type="molecule type" value="Genomic_DNA"/>
</dbReference>
<evidence type="ECO:0000313" key="8">
    <source>
        <dbReference type="EMBL" id="GAT15528.1"/>
    </source>
</evidence>
<evidence type="ECO:0000313" key="9">
    <source>
        <dbReference type="Proteomes" id="UP000069654"/>
    </source>
</evidence>
<comment type="cofactor">
    <cofactor evidence="1">
        <name>FAD</name>
        <dbReference type="ChEBI" id="CHEBI:57692"/>
    </cofactor>
</comment>
<dbReference type="PANTHER" id="PTHR43884">
    <property type="entry name" value="ACYL-COA DEHYDROGENASE"/>
    <property type="match status" value="1"/>
</dbReference>
<dbReference type="SUPFAM" id="SSF56645">
    <property type="entry name" value="Acyl-CoA dehydrogenase NM domain-like"/>
    <property type="match status" value="1"/>
</dbReference>
<comment type="similarity">
    <text evidence="2">Belongs to the acyl-CoA dehydrogenase family.</text>
</comment>
<sequence>MSAEMSPKTDPGAGPDETDLRELAAVVDELLAEGRAHRDSRQHSGRSTQDESLWDQAVWEDLVDNGFAHVGIAESAGGSGGGLREAAVLLRAVGRHAVAVPLAEVGLAGWLLETSGGRLGDGLTTVGAGNLVATPADGGVRVVGRLTRVAFARQARTVVALAAPAPHRPETDGTESATPELVVSIPVADCRITPGRNVAGEARDDLLVDTVLPSSAAEAAVIGAARELRLRGALARAVSSAGAMSGLVSQTSQYVREREQFGRPLAAFQAVQQSMALLAAEAAAAGTAADAAVRICAERGCASPEAELAVAAAKVRTAQAATVGAATAHQMHGAIGMTYEHALRHTTSRLWSWRSEWGGERTWADQLGQLAMNAGGAGLWDALTKA</sequence>
<dbReference type="GO" id="GO:0050660">
    <property type="term" value="F:flavin adenine dinucleotide binding"/>
    <property type="evidence" value="ECO:0007669"/>
    <property type="project" value="InterPro"/>
</dbReference>
<name>A0A100XFF7_MYCTH</name>
<dbReference type="GO" id="GO:0003995">
    <property type="term" value="F:acyl-CoA dehydrogenase activity"/>
    <property type="evidence" value="ECO:0007669"/>
    <property type="project" value="TreeGrafter"/>
</dbReference>
<reference evidence="9" key="2">
    <citation type="submission" date="2016-02" db="EMBL/GenBank/DDBJ databases">
        <title>Draft genome sequence of five rapidly growing Mycobacterium species.</title>
        <authorList>
            <person name="Katahira K."/>
            <person name="Gotou Y."/>
            <person name="Iida K."/>
            <person name="Ogura Y."/>
            <person name="Hayashi T."/>
        </authorList>
    </citation>
    <scope>NUCLEOTIDE SEQUENCE [LARGE SCALE GENOMIC DNA]</scope>
    <source>
        <strain evidence="9">JCM6362</strain>
    </source>
</reference>
<dbReference type="PANTHER" id="PTHR43884:SF20">
    <property type="entry name" value="ACYL-COA DEHYDROGENASE FADE28"/>
    <property type="match status" value="1"/>
</dbReference>
<evidence type="ECO:0000256" key="5">
    <source>
        <dbReference type="ARBA" id="ARBA00023002"/>
    </source>
</evidence>
<dbReference type="AlphaFoldDB" id="A0A100XFF7"/>
<dbReference type="Gene3D" id="1.20.140.10">
    <property type="entry name" value="Butyryl-CoA Dehydrogenase, subunit A, domain 3"/>
    <property type="match status" value="1"/>
</dbReference>
<keyword evidence="4" id="KW-0274">FAD</keyword>
<gene>
    <name evidence="8" type="ORF">RMCT_2498</name>
</gene>
<dbReference type="Pfam" id="PF00441">
    <property type="entry name" value="Acyl-CoA_dh_1"/>
    <property type="match status" value="1"/>
</dbReference>
<dbReference type="InterPro" id="IPR009075">
    <property type="entry name" value="AcylCo_DH/oxidase_C"/>
</dbReference>
<dbReference type="InterPro" id="IPR037069">
    <property type="entry name" value="AcylCoA_DH/ox_N_sf"/>
</dbReference>
<evidence type="ECO:0000259" key="7">
    <source>
        <dbReference type="Pfam" id="PF00441"/>
    </source>
</evidence>